<evidence type="ECO:0000256" key="2">
    <source>
        <dbReference type="ARBA" id="ARBA00022475"/>
    </source>
</evidence>
<keyword evidence="4 6" id="KW-1133">Transmembrane helix</keyword>
<accession>A0A4R7D2Y6</accession>
<keyword evidence="5 6" id="KW-0472">Membrane</keyword>
<protein>
    <submittedName>
        <fullName evidence="8">Phospholipase D-like protein</fullName>
    </submittedName>
</protein>
<evidence type="ECO:0000256" key="4">
    <source>
        <dbReference type="ARBA" id="ARBA00022989"/>
    </source>
</evidence>
<sequence>MTSLFVNIGRQEIFILVFFVPVILAYLYCIFHALTNKKLELPYRLAWAAAMFGLPFIGCALYWTVANNATENK</sequence>
<proteinExistence type="predicted"/>
<dbReference type="GO" id="GO:0005886">
    <property type="term" value="C:plasma membrane"/>
    <property type="evidence" value="ECO:0007669"/>
    <property type="project" value="UniProtKB-SubCell"/>
</dbReference>
<comment type="subcellular location">
    <subcellularLocation>
        <location evidence="1">Cell membrane</location>
        <topology evidence="1">Multi-pass membrane protein</topology>
    </subcellularLocation>
</comment>
<dbReference type="AlphaFoldDB" id="A0A4R7D2Y6"/>
<evidence type="ECO:0000256" key="3">
    <source>
        <dbReference type="ARBA" id="ARBA00022692"/>
    </source>
</evidence>
<evidence type="ECO:0000256" key="1">
    <source>
        <dbReference type="ARBA" id="ARBA00004651"/>
    </source>
</evidence>
<dbReference type="Pfam" id="PF13396">
    <property type="entry name" value="PLDc_N"/>
    <property type="match status" value="1"/>
</dbReference>
<dbReference type="Proteomes" id="UP000294752">
    <property type="component" value="Unassembled WGS sequence"/>
</dbReference>
<dbReference type="InterPro" id="IPR027379">
    <property type="entry name" value="CLS_N"/>
</dbReference>
<evidence type="ECO:0000256" key="5">
    <source>
        <dbReference type="ARBA" id="ARBA00023136"/>
    </source>
</evidence>
<feature type="transmembrane region" description="Helical" evidence="6">
    <location>
        <begin position="13"/>
        <end position="33"/>
    </location>
</feature>
<feature type="domain" description="Cardiolipin synthase N-terminal" evidence="7">
    <location>
        <begin position="25"/>
        <end position="64"/>
    </location>
</feature>
<evidence type="ECO:0000313" key="8">
    <source>
        <dbReference type="EMBL" id="TDS13975.1"/>
    </source>
</evidence>
<comment type="caution">
    <text evidence="8">The sequence shown here is derived from an EMBL/GenBank/DDBJ whole genome shotgun (WGS) entry which is preliminary data.</text>
</comment>
<reference evidence="8 9" key="1">
    <citation type="submission" date="2019-03" db="EMBL/GenBank/DDBJ databases">
        <title>Genomic Encyclopedia of Type Strains, Phase III (KMG-III): the genomes of soil and plant-associated and newly described type strains.</title>
        <authorList>
            <person name="Whitman W."/>
        </authorList>
    </citation>
    <scope>NUCLEOTIDE SEQUENCE [LARGE SCALE GENOMIC DNA]</scope>
    <source>
        <strain evidence="8 9">CGMCC 1.12801</strain>
    </source>
</reference>
<keyword evidence="9" id="KW-1185">Reference proteome</keyword>
<gene>
    <name evidence="8" type="ORF">B0I21_104303</name>
</gene>
<keyword evidence="3 6" id="KW-0812">Transmembrane</keyword>
<dbReference type="EMBL" id="SNZV01000004">
    <property type="protein sequence ID" value="TDS13975.1"/>
    <property type="molecule type" value="Genomic_DNA"/>
</dbReference>
<name>A0A4R7D2Y6_9SPHI</name>
<evidence type="ECO:0000259" key="7">
    <source>
        <dbReference type="Pfam" id="PF13396"/>
    </source>
</evidence>
<keyword evidence="2" id="KW-1003">Cell membrane</keyword>
<feature type="transmembrane region" description="Helical" evidence="6">
    <location>
        <begin position="45"/>
        <end position="65"/>
    </location>
</feature>
<organism evidence="8 9">
    <name type="scientific">Sphingobacterium paludis</name>
    <dbReference type="NCBI Taxonomy" id="1476465"/>
    <lineage>
        <taxon>Bacteria</taxon>
        <taxon>Pseudomonadati</taxon>
        <taxon>Bacteroidota</taxon>
        <taxon>Sphingobacteriia</taxon>
        <taxon>Sphingobacteriales</taxon>
        <taxon>Sphingobacteriaceae</taxon>
        <taxon>Sphingobacterium</taxon>
    </lineage>
</organism>
<evidence type="ECO:0000256" key="6">
    <source>
        <dbReference type="SAM" id="Phobius"/>
    </source>
</evidence>
<evidence type="ECO:0000313" key="9">
    <source>
        <dbReference type="Proteomes" id="UP000294752"/>
    </source>
</evidence>